<dbReference type="OrthoDB" id="5615939at2"/>
<organism evidence="1 2">
    <name type="scientific">Hydrogenovibrio crunogenus</name>
    <dbReference type="NCBI Taxonomy" id="39765"/>
    <lineage>
        <taxon>Bacteria</taxon>
        <taxon>Pseudomonadati</taxon>
        <taxon>Pseudomonadota</taxon>
        <taxon>Gammaproteobacteria</taxon>
        <taxon>Thiotrichales</taxon>
        <taxon>Piscirickettsiaceae</taxon>
        <taxon>Hydrogenovibrio</taxon>
    </lineage>
</organism>
<name>A0A4P7P1S7_9GAMM</name>
<evidence type="ECO:0000313" key="1">
    <source>
        <dbReference type="EMBL" id="QBZ84130.1"/>
    </source>
</evidence>
<protein>
    <submittedName>
        <fullName evidence="1">Uncharacterized protein</fullName>
    </submittedName>
</protein>
<accession>A0A4P7P1S7</accession>
<reference evidence="1 2" key="1">
    <citation type="submission" date="2018-08" db="EMBL/GenBank/DDBJ databases">
        <title>Horizontal acquisition of hydrogen conversion ability and other habitat adaptations in Hydrogenovibrio crunogenus strains.</title>
        <authorList>
            <person name="Gonnella G."/>
            <person name="Adam N."/>
            <person name="Perner M."/>
        </authorList>
    </citation>
    <scope>NUCLEOTIDE SEQUENCE [LARGE SCALE GENOMIC DNA]</scope>
    <source>
        <strain evidence="1 2">SP-41</strain>
    </source>
</reference>
<proteinExistence type="predicted"/>
<sequence length="114" mass="13317">MQWASVHIHLAESHTHDEIHYHELEGHAHNLTTPHSDTIEPFHLANDFNTIDLDNQLNPPPGKHNTPDQATVPSYFQQYTRVQTVRFERPLTDNLFYHRLERSVANPRAPPYFS</sequence>
<dbReference type="AlphaFoldDB" id="A0A4P7P1S7"/>
<keyword evidence="2" id="KW-1185">Reference proteome</keyword>
<dbReference type="Proteomes" id="UP000296201">
    <property type="component" value="Chromosome"/>
</dbReference>
<evidence type="ECO:0000313" key="2">
    <source>
        <dbReference type="Proteomes" id="UP000296201"/>
    </source>
</evidence>
<dbReference type="EMBL" id="CP032096">
    <property type="protein sequence ID" value="QBZ84130.1"/>
    <property type="molecule type" value="Genomic_DNA"/>
</dbReference>
<dbReference type="RefSeq" id="WP_145963192.1">
    <property type="nucleotide sequence ID" value="NZ_CP032096.1"/>
</dbReference>
<gene>
    <name evidence="1" type="ORF">GHNINEIG_02205</name>
</gene>